<accession>B9XI04</accession>
<comment type="caution">
    <text evidence="1">The sequence shown here is derived from an EMBL/GenBank/DDBJ whole genome shotgun (WGS) entry which is preliminary data.</text>
</comment>
<keyword evidence="1" id="KW-0540">Nuclease</keyword>
<keyword evidence="1" id="KW-0255">Endonuclease</keyword>
<dbReference type="EMBL" id="ABOX02000016">
    <property type="protein sequence ID" value="EEF60497.1"/>
    <property type="molecule type" value="Genomic_DNA"/>
</dbReference>
<name>B9XI04_PEDPL</name>
<keyword evidence="2" id="KW-1185">Reference proteome</keyword>
<dbReference type="Proteomes" id="UP000003688">
    <property type="component" value="Unassembled WGS sequence"/>
</dbReference>
<sequence>MEAKQFNISNHRLQSKDFLKLIDEAFMFFNQTPLCTLPPMQSFTGSGVYALYYSGDFQPYLEIAKTNKLNAGSRAVYVGKAVPRGWRQGRTVADEEGEELHSRLREHAKSIKHTPSLKLGDFTCRFMVMEGAQSDLIGTVEAALIRRYMPLWNSVVDGFGNHDPGKGRYEQARSEWDVLHKGRPWAERLRGVSPETKDILEKILSYSKAKRFSE</sequence>
<gene>
    <name evidence="1" type="ORF">Cflav_PD3467</name>
</gene>
<dbReference type="InterPro" id="IPR018575">
    <property type="entry name" value="Restrct_endonuc_II_Eco29kI"/>
</dbReference>
<dbReference type="AlphaFoldDB" id="B9XI04"/>
<proteinExistence type="predicted"/>
<dbReference type="OrthoDB" id="4187639at2"/>
<dbReference type="REBASE" id="42596">
    <property type="entry name" value="Ppa514ORF3468P"/>
</dbReference>
<evidence type="ECO:0000313" key="2">
    <source>
        <dbReference type="Proteomes" id="UP000003688"/>
    </source>
</evidence>
<protein>
    <submittedName>
        <fullName evidence="1">Restriction endonuclease R.NgoMIII</fullName>
    </submittedName>
</protein>
<evidence type="ECO:0000313" key="1">
    <source>
        <dbReference type="EMBL" id="EEF60497.1"/>
    </source>
</evidence>
<organism evidence="1 2">
    <name type="scientific">Pedosphaera parvula (strain Ellin514)</name>
    <dbReference type="NCBI Taxonomy" id="320771"/>
    <lineage>
        <taxon>Bacteria</taxon>
        <taxon>Pseudomonadati</taxon>
        <taxon>Verrucomicrobiota</taxon>
        <taxon>Pedosphaerae</taxon>
        <taxon>Pedosphaerales</taxon>
        <taxon>Pedosphaeraceae</taxon>
        <taxon>Pedosphaera</taxon>
    </lineage>
</organism>
<keyword evidence="1" id="KW-0378">Hydrolase</keyword>
<dbReference type="Pfam" id="PF09517">
    <property type="entry name" value="RE_Eco29kI"/>
    <property type="match status" value="1"/>
</dbReference>
<dbReference type="STRING" id="320771.Cflav_PD3467"/>
<reference evidence="1 2" key="1">
    <citation type="journal article" date="2011" name="J. Bacteriol.">
        <title>Genome sequence of 'Pedosphaera parvula' Ellin514, an aerobic Verrucomicrobial isolate from pasture soil.</title>
        <authorList>
            <person name="Kant R."/>
            <person name="van Passel M.W."/>
            <person name="Sangwan P."/>
            <person name="Palva A."/>
            <person name="Lucas S."/>
            <person name="Copeland A."/>
            <person name="Lapidus A."/>
            <person name="Glavina Del Rio T."/>
            <person name="Dalin E."/>
            <person name="Tice H."/>
            <person name="Bruce D."/>
            <person name="Goodwin L."/>
            <person name="Pitluck S."/>
            <person name="Chertkov O."/>
            <person name="Larimer F.W."/>
            <person name="Land M.L."/>
            <person name="Hauser L."/>
            <person name="Brettin T.S."/>
            <person name="Detter J.C."/>
            <person name="Han S."/>
            <person name="de Vos W.M."/>
            <person name="Janssen P.H."/>
            <person name="Smidt H."/>
        </authorList>
    </citation>
    <scope>NUCLEOTIDE SEQUENCE [LARGE SCALE GENOMIC DNA]</scope>
    <source>
        <strain evidence="1 2">Ellin514</strain>
    </source>
</reference>
<dbReference type="GO" id="GO:0004519">
    <property type="term" value="F:endonuclease activity"/>
    <property type="evidence" value="ECO:0007669"/>
    <property type="project" value="UniProtKB-KW"/>
</dbReference>